<organism evidence="2 3">
    <name type="scientific">Meloidogyne enterolobii</name>
    <name type="common">Root-knot nematode worm</name>
    <name type="synonym">Meloidogyne mayaguensis</name>
    <dbReference type="NCBI Taxonomy" id="390850"/>
    <lineage>
        <taxon>Eukaryota</taxon>
        <taxon>Metazoa</taxon>
        <taxon>Ecdysozoa</taxon>
        <taxon>Nematoda</taxon>
        <taxon>Chromadorea</taxon>
        <taxon>Rhabditida</taxon>
        <taxon>Tylenchina</taxon>
        <taxon>Tylenchomorpha</taxon>
        <taxon>Tylenchoidea</taxon>
        <taxon>Meloidogynidae</taxon>
        <taxon>Meloidogyninae</taxon>
        <taxon>Meloidogyne</taxon>
    </lineage>
</organism>
<dbReference type="Proteomes" id="UP000580250">
    <property type="component" value="Unassembled WGS sequence"/>
</dbReference>
<feature type="region of interest" description="Disordered" evidence="1">
    <location>
        <begin position="1"/>
        <end position="36"/>
    </location>
</feature>
<feature type="compositionally biased region" description="Low complexity" evidence="1">
    <location>
        <begin position="9"/>
        <end position="28"/>
    </location>
</feature>
<evidence type="ECO:0000313" key="3">
    <source>
        <dbReference type="Proteomes" id="UP000580250"/>
    </source>
</evidence>
<accession>A0A6V7YA90</accession>
<sequence length="212" mass="23855">MAEHKLSIPTLSPKNKNNKSSSTHSSPTKLFHTSSPTHSLLYLRPISPSLPNKRRQLFPGKAHRSLSQSTSSTTVHWLNNNIENGDNGKINFGNGLIAILQKALCTNNNSQQNNYRTVLTNRRESPDSGLELEQRTEVSGSGNEEINESNGERKLSSAKQQNKKVGKTQNLINLSSFYFFAGLVERIYIYPNSLFFKNFILKLEPDIYTKLC</sequence>
<name>A0A6V7YA90_MELEN</name>
<comment type="caution">
    <text evidence="2">The sequence shown here is derived from an EMBL/GenBank/DDBJ whole genome shotgun (WGS) entry which is preliminary data.</text>
</comment>
<evidence type="ECO:0000256" key="1">
    <source>
        <dbReference type="SAM" id="MobiDB-lite"/>
    </source>
</evidence>
<reference evidence="2 3" key="1">
    <citation type="submission" date="2020-08" db="EMBL/GenBank/DDBJ databases">
        <authorList>
            <person name="Koutsovoulos G."/>
            <person name="Danchin GJ E."/>
        </authorList>
    </citation>
    <scope>NUCLEOTIDE SEQUENCE [LARGE SCALE GENOMIC DNA]</scope>
</reference>
<dbReference type="AlphaFoldDB" id="A0A6V7YA90"/>
<proteinExistence type="predicted"/>
<dbReference type="EMBL" id="CAJEWN010003794">
    <property type="protein sequence ID" value="CAD2208599.1"/>
    <property type="molecule type" value="Genomic_DNA"/>
</dbReference>
<feature type="compositionally biased region" description="Basic and acidic residues" evidence="1">
    <location>
        <begin position="121"/>
        <end position="136"/>
    </location>
</feature>
<protein>
    <submittedName>
        <fullName evidence="2">Uncharacterized protein</fullName>
    </submittedName>
</protein>
<feature type="region of interest" description="Disordered" evidence="1">
    <location>
        <begin position="120"/>
        <end position="158"/>
    </location>
</feature>
<evidence type="ECO:0000313" key="2">
    <source>
        <dbReference type="EMBL" id="CAD2208599.1"/>
    </source>
</evidence>
<gene>
    <name evidence="2" type="ORF">MENT_LOCUS62661</name>
</gene>